<feature type="domain" description="Aminoglycoside phosphotransferase" evidence="1">
    <location>
        <begin position="86"/>
        <end position="269"/>
    </location>
</feature>
<dbReference type="EMBL" id="LGRN01000527">
    <property type="protein sequence ID" value="OJD11576.1"/>
    <property type="molecule type" value="Genomic_DNA"/>
</dbReference>
<dbReference type="PANTHER" id="PTHR21310">
    <property type="entry name" value="AMINOGLYCOSIDE PHOSPHOTRANSFERASE-RELATED-RELATED"/>
    <property type="match status" value="1"/>
</dbReference>
<dbReference type="InterPro" id="IPR011009">
    <property type="entry name" value="Kinase-like_dom_sf"/>
</dbReference>
<dbReference type="Proteomes" id="UP000182235">
    <property type="component" value="Unassembled WGS sequence"/>
</dbReference>
<keyword evidence="3" id="KW-1185">Reference proteome</keyword>
<evidence type="ECO:0000259" key="1">
    <source>
        <dbReference type="Pfam" id="PF01636"/>
    </source>
</evidence>
<dbReference type="InterPro" id="IPR002575">
    <property type="entry name" value="Aminoglycoside_PTrfase"/>
</dbReference>
<sequence length="303" mass="34565">MLELSSSITVPGQGVLFTLANLHEGKSYIKRDGMLFEYSQPLTRPVNPDDLPTDGEVITVLAKQMGRVLLMKDYSYISKTGRSVRPSEAEAMRLVEKHTLVPVPNVIYALFNDTNGDIGMTIIPGSSLDKHWESLDDKTKQSLCRRTWDLISMIRQIPQKPELKHLFQCAADGSPTLDPLIQDIQQPPTPLETDSQLRSRIYERYIRYGGSCYRDQLLDMLPHSSSSVFTHADIAPRNIMVDENYQIAGLLDWEYSGWYPDYWEYAQIMRPACQTSDWQSWMNATAPQKWDISGIAAARRILF</sequence>
<dbReference type="CDD" id="cd05120">
    <property type="entry name" value="APH_ChoK_like"/>
    <property type="match status" value="1"/>
</dbReference>
<proteinExistence type="predicted"/>
<name>A0A1J9P5B3_9EURO</name>
<reference evidence="2 3" key="1">
    <citation type="submission" date="2015-07" db="EMBL/GenBank/DDBJ databases">
        <title>Emmonsia species relationships and genome sequence.</title>
        <authorList>
            <consortium name="The Broad Institute Genomics Platform"/>
            <person name="Cuomo C.A."/>
            <person name="Munoz J.F."/>
            <person name="Imamovic A."/>
            <person name="Priest M.E."/>
            <person name="Young S."/>
            <person name="Clay O.K."/>
            <person name="McEwen J.G."/>
        </authorList>
    </citation>
    <scope>NUCLEOTIDE SEQUENCE [LARGE SCALE GENOMIC DNA]</scope>
    <source>
        <strain evidence="2 3">UAMH 9510</strain>
    </source>
</reference>
<gene>
    <name evidence="2" type="ORF">AJ78_07678</name>
</gene>
<dbReference type="SUPFAM" id="SSF56112">
    <property type="entry name" value="Protein kinase-like (PK-like)"/>
    <property type="match status" value="1"/>
</dbReference>
<accession>A0A1J9P5B3</accession>
<dbReference type="VEuPathDB" id="FungiDB:AJ78_07678"/>
<dbReference type="Pfam" id="PF01636">
    <property type="entry name" value="APH"/>
    <property type="match status" value="1"/>
</dbReference>
<dbReference type="Gene3D" id="3.90.1200.10">
    <property type="match status" value="1"/>
</dbReference>
<dbReference type="AlphaFoldDB" id="A0A1J9P5B3"/>
<organism evidence="2 3">
    <name type="scientific">Emergomyces pasteurianus Ep9510</name>
    <dbReference type="NCBI Taxonomy" id="1447872"/>
    <lineage>
        <taxon>Eukaryota</taxon>
        <taxon>Fungi</taxon>
        <taxon>Dikarya</taxon>
        <taxon>Ascomycota</taxon>
        <taxon>Pezizomycotina</taxon>
        <taxon>Eurotiomycetes</taxon>
        <taxon>Eurotiomycetidae</taxon>
        <taxon>Onygenales</taxon>
        <taxon>Ajellomycetaceae</taxon>
        <taxon>Emergomyces</taxon>
    </lineage>
</organism>
<protein>
    <recommendedName>
        <fullName evidence="1">Aminoglycoside phosphotransferase domain-containing protein</fullName>
    </recommendedName>
</protein>
<evidence type="ECO:0000313" key="2">
    <source>
        <dbReference type="EMBL" id="OJD11576.1"/>
    </source>
</evidence>
<dbReference type="OrthoDB" id="2906425at2759"/>
<comment type="caution">
    <text evidence="2">The sequence shown here is derived from an EMBL/GenBank/DDBJ whole genome shotgun (WGS) entry which is preliminary data.</text>
</comment>
<dbReference type="InterPro" id="IPR051678">
    <property type="entry name" value="AGP_Transferase"/>
</dbReference>
<evidence type="ECO:0000313" key="3">
    <source>
        <dbReference type="Proteomes" id="UP000182235"/>
    </source>
</evidence>
<dbReference type="PANTHER" id="PTHR21310:SF58">
    <property type="entry name" value="AMINOGLYCOSIDE PHOSPHOTRANSFERASE DOMAIN-CONTAINING PROTEIN"/>
    <property type="match status" value="1"/>
</dbReference>